<dbReference type="InterPro" id="IPR036322">
    <property type="entry name" value="WD40_repeat_dom_sf"/>
</dbReference>
<proteinExistence type="predicted"/>
<dbReference type="SMART" id="SM00175">
    <property type="entry name" value="RAB"/>
    <property type="match status" value="1"/>
</dbReference>
<protein>
    <submittedName>
        <fullName evidence="4">TIR domain-containing protein</fullName>
    </submittedName>
</protein>
<dbReference type="InterPro" id="IPR027417">
    <property type="entry name" value="P-loop_NTPase"/>
</dbReference>
<keyword evidence="1" id="KW-0547">Nucleotide-binding</keyword>
<gene>
    <name evidence="4" type="ORF">K9W46_12140</name>
</gene>
<dbReference type="Gene3D" id="3.40.50.300">
    <property type="entry name" value="P-loop containing nucleotide triphosphate hydrolases"/>
    <property type="match status" value="1"/>
</dbReference>
<dbReference type="InterPro" id="IPR000157">
    <property type="entry name" value="TIR_dom"/>
</dbReference>
<dbReference type="AlphaFoldDB" id="A0A9Y1BQE0"/>
<evidence type="ECO:0000256" key="1">
    <source>
        <dbReference type="ARBA" id="ARBA00022741"/>
    </source>
</evidence>
<dbReference type="PANTHER" id="PTHR47978">
    <property type="match status" value="1"/>
</dbReference>
<accession>A0A9Y1BQE0</accession>
<dbReference type="PROSITE" id="PS51419">
    <property type="entry name" value="RAB"/>
    <property type="match status" value="1"/>
</dbReference>
<dbReference type="InterPro" id="IPR035897">
    <property type="entry name" value="Toll_tir_struct_dom_sf"/>
</dbReference>
<dbReference type="SUPFAM" id="SSF52540">
    <property type="entry name" value="P-loop containing nucleoside triphosphate hydrolases"/>
    <property type="match status" value="1"/>
</dbReference>
<organism evidence="4">
    <name type="scientific">Candidatus Heimdallarchaeum endolithica</name>
    <dbReference type="NCBI Taxonomy" id="2876572"/>
    <lineage>
        <taxon>Archaea</taxon>
        <taxon>Promethearchaeati</taxon>
        <taxon>Candidatus Heimdallarchaeota</taxon>
        <taxon>Candidatus Heimdallarchaeia (ex Rinke et al. 2021) (nom. nud.)</taxon>
        <taxon>Candidatus Heimdallarchaeales</taxon>
        <taxon>Candidatus Heimdallarchaeaceae</taxon>
        <taxon>Candidatus Heimdallarchaeum</taxon>
    </lineage>
</organism>
<sequence>MIERYEIFSAFDFLDHSNLSKLIIGTNFGNIYLCTIELTNEKIEDFIDSSEQFLTLIDNLGCLKKIKKFNDEIRSIELLSKNQIVVASKGGDIAILKFKDGNLENTQYLQRGKYKQDQVWRVAKLNNKQFLSSGTYGTLILWSKCENGWTNKRLTGHSHSIFCLDKIGKNKVITNDYKGINILWNFNSEIEESFVEKTIGNMQHASQIDEKSFAMINRSGIIYQFYLVEDDYIYEANYSLASGKGRDIVLYKNILIAGTSEELIFIDSESLETSFIPKLSCREIKIINNNIFTLINQNLVYIDKEKSERYEEQKIFNYAKIGLIGHTGVGKSSLCYYLKNNTLDVELKSTFGRRIWTLNRNDDFELEDNQQILLYDIAGQESQLFTFYESLSDSDIIFIIFKQTDNETLNRALSHLKELKKFTSPNCKYYLIRNFTDDPHNSVQGIDFSSILERHKIDRMFSISSKKGSNINKLKSAIIGDINWKKTKKMVQSKHFAVVSEVLENLLSEKNIDTMSVKDFQDILKLKIPKKHLRYIFNILTKQGLIEYIKDLDQVIINDKKYNTLKSLIPELIKNKNGIITTRELLKKLSEGKEQIETYIRFQIKLLERNLEAVVFFEGVESKELILVPRHFSDETTELPSNFLSLIPEENEISFKTNEDNFSWYNFLDSIIDLNLNVVQICKKSGVFTTVDNSFCFQILLAEIIEGRKRKQEIKIFYGGKDEIIVNNFLEQIIKKLMHIVPEIKIREDEIKKNKKIIQKKGDGEGEKKNLDVVNPSAFLTYAYSTEEHSDWVIRLATDLREKGAIDCKLDVWNLKPGERIMEYMKQISIVDKVLVVCDHMLIKKLESEKSSGIQIEFLFINNLIERKPKKGDIIPILKEGSKEDTIPKELQGRIYVDFRNAQEYEDKLEELIKAVWNQSNRPQPPLGEIPSYIKKDKD</sequence>
<feature type="domain" description="SEFIR" evidence="3">
    <location>
        <begin position="775"/>
        <end position="908"/>
    </location>
</feature>
<dbReference type="Pfam" id="PF13676">
    <property type="entry name" value="TIR_2"/>
    <property type="match status" value="1"/>
</dbReference>
<dbReference type="InterPro" id="IPR013568">
    <property type="entry name" value="SEFIR_dom"/>
</dbReference>
<dbReference type="GO" id="GO:0003924">
    <property type="term" value="F:GTPase activity"/>
    <property type="evidence" value="ECO:0007669"/>
    <property type="project" value="InterPro"/>
</dbReference>
<feature type="region of interest" description="Disordered" evidence="2">
    <location>
        <begin position="920"/>
        <end position="939"/>
    </location>
</feature>
<name>A0A9Y1BQE0_9ARCH</name>
<evidence type="ECO:0000256" key="2">
    <source>
        <dbReference type="SAM" id="MobiDB-lite"/>
    </source>
</evidence>
<dbReference type="InterPro" id="IPR001806">
    <property type="entry name" value="Small_GTPase"/>
</dbReference>
<dbReference type="Gene3D" id="3.40.50.10140">
    <property type="entry name" value="Toll/interleukin-1 receptor homology (TIR) domain"/>
    <property type="match status" value="1"/>
</dbReference>
<evidence type="ECO:0000313" key="4">
    <source>
        <dbReference type="EMBL" id="UJG43110.1"/>
    </source>
</evidence>
<dbReference type="GO" id="GO:0005525">
    <property type="term" value="F:GTP binding"/>
    <property type="evidence" value="ECO:0007669"/>
    <property type="project" value="InterPro"/>
</dbReference>
<dbReference type="Proteomes" id="UP001200513">
    <property type="component" value="Chromosome"/>
</dbReference>
<dbReference type="GO" id="GO:0007165">
    <property type="term" value="P:signal transduction"/>
    <property type="evidence" value="ECO:0007669"/>
    <property type="project" value="InterPro"/>
</dbReference>
<dbReference type="EMBL" id="CP084167">
    <property type="protein sequence ID" value="UJG43110.1"/>
    <property type="molecule type" value="Genomic_DNA"/>
</dbReference>
<dbReference type="Pfam" id="PF00071">
    <property type="entry name" value="Ras"/>
    <property type="match status" value="1"/>
</dbReference>
<dbReference type="InterPro" id="IPR015943">
    <property type="entry name" value="WD40/YVTN_repeat-like_dom_sf"/>
</dbReference>
<dbReference type="Gene3D" id="2.130.10.10">
    <property type="entry name" value="YVTN repeat-like/Quinoprotein amine dehydrogenase"/>
    <property type="match status" value="1"/>
</dbReference>
<dbReference type="PROSITE" id="PS51534">
    <property type="entry name" value="SEFIR"/>
    <property type="match status" value="1"/>
</dbReference>
<reference evidence="4" key="1">
    <citation type="journal article" date="2022" name="Nat. Microbiol.">
        <title>Unique mobile elements and scalable gene flow at the prokaryote-eukaryote boundary revealed by circularized Asgard archaea genomes.</title>
        <authorList>
            <person name="Wu F."/>
            <person name="Speth D.R."/>
            <person name="Philosof A."/>
            <person name="Cremiere A."/>
            <person name="Narayanan A."/>
            <person name="Barco R.A."/>
            <person name="Connon S.A."/>
            <person name="Amend J.P."/>
            <person name="Antoshechkin I.A."/>
            <person name="Orphan V.J."/>
        </authorList>
    </citation>
    <scope>NUCLEOTIDE SEQUENCE</scope>
    <source>
        <strain evidence="4">PR6</strain>
    </source>
</reference>
<dbReference type="SUPFAM" id="SSF50978">
    <property type="entry name" value="WD40 repeat-like"/>
    <property type="match status" value="1"/>
</dbReference>
<evidence type="ECO:0000259" key="3">
    <source>
        <dbReference type="PROSITE" id="PS51534"/>
    </source>
</evidence>